<dbReference type="EMBL" id="JADEXN010000430">
    <property type="protein sequence ID" value="MBE9042768.1"/>
    <property type="molecule type" value="Genomic_DNA"/>
</dbReference>
<gene>
    <name evidence="1" type="ORF">IQ235_18570</name>
</gene>
<evidence type="ECO:0000313" key="1">
    <source>
        <dbReference type="EMBL" id="MBE9042768.1"/>
    </source>
</evidence>
<sequence length="72" mass="8118">MVSSELILTLRGLSRADKFYVMQVLVSELAQSEMETIVPDRSYPVWSPYNAVDAAEMMLKVLRAAKTQNHTS</sequence>
<proteinExistence type="predicted"/>
<dbReference type="Proteomes" id="UP000621799">
    <property type="component" value="Unassembled WGS sequence"/>
</dbReference>
<keyword evidence="2" id="KW-1185">Reference proteome</keyword>
<protein>
    <submittedName>
        <fullName evidence="1">Uncharacterized protein</fullName>
    </submittedName>
</protein>
<organism evidence="1 2">
    <name type="scientific">Zarconia navalis LEGE 11467</name>
    <dbReference type="NCBI Taxonomy" id="1828826"/>
    <lineage>
        <taxon>Bacteria</taxon>
        <taxon>Bacillati</taxon>
        <taxon>Cyanobacteriota</taxon>
        <taxon>Cyanophyceae</taxon>
        <taxon>Oscillatoriophycideae</taxon>
        <taxon>Oscillatoriales</taxon>
        <taxon>Oscillatoriales incertae sedis</taxon>
        <taxon>Zarconia</taxon>
        <taxon>Zarconia navalis</taxon>
    </lineage>
</organism>
<dbReference type="AlphaFoldDB" id="A0A928W0R4"/>
<name>A0A928W0R4_9CYAN</name>
<accession>A0A928W0R4</accession>
<evidence type="ECO:0000313" key="2">
    <source>
        <dbReference type="Proteomes" id="UP000621799"/>
    </source>
</evidence>
<reference evidence="1" key="1">
    <citation type="submission" date="2020-10" db="EMBL/GenBank/DDBJ databases">
        <authorList>
            <person name="Castelo-Branco R."/>
            <person name="Eusebio N."/>
            <person name="Adriana R."/>
            <person name="Vieira A."/>
            <person name="Brugerolle De Fraissinette N."/>
            <person name="Rezende De Castro R."/>
            <person name="Schneider M.P."/>
            <person name="Vasconcelos V."/>
            <person name="Leao P.N."/>
        </authorList>
    </citation>
    <scope>NUCLEOTIDE SEQUENCE</scope>
    <source>
        <strain evidence="1">LEGE 11467</strain>
    </source>
</reference>
<comment type="caution">
    <text evidence="1">The sequence shown here is derived from an EMBL/GenBank/DDBJ whole genome shotgun (WGS) entry which is preliminary data.</text>
</comment>